<dbReference type="Pfam" id="PF13621">
    <property type="entry name" value="Cupin_8"/>
    <property type="match status" value="1"/>
</dbReference>
<evidence type="ECO:0000313" key="5">
    <source>
        <dbReference type="EMBL" id="CAK9436683.1"/>
    </source>
</evidence>
<evidence type="ECO:0000313" key="11">
    <source>
        <dbReference type="EMBL" id="CAK9441856.1"/>
    </source>
</evidence>
<dbReference type="Proteomes" id="UP001497383">
    <property type="component" value="Chromosome 2"/>
</dbReference>
<dbReference type="Proteomes" id="UP001497383">
    <property type="component" value="Chromosome 1"/>
</dbReference>
<evidence type="ECO:0000313" key="8">
    <source>
        <dbReference type="EMBL" id="CAK9439790.1"/>
    </source>
</evidence>
<evidence type="ECO:0000313" key="10">
    <source>
        <dbReference type="EMBL" id="CAK9440906.1"/>
    </source>
</evidence>
<accession>A0ABP0ZI67</accession>
<dbReference type="EMBL" id="OZ022405">
    <property type="protein sequence ID" value="CAK9436601.1"/>
    <property type="molecule type" value="Genomic_DNA"/>
</dbReference>
<dbReference type="EMBL" id="OZ022408">
    <property type="protein sequence ID" value="CAK9438891.1"/>
    <property type="molecule type" value="Genomic_DNA"/>
</dbReference>
<evidence type="ECO:0000313" key="7">
    <source>
        <dbReference type="EMBL" id="CAK9438891.1"/>
    </source>
</evidence>
<evidence type="ECO:0000256" key="1">
    <source>
        <dbReference type="SAM" id="MobiDB-lite"/>
    </source>
</evidence>
<dbReference type="RefSeq" id="XP_066826976.1">
    <property type="nucleotide sequence ID" value="XM_066973949.1"/>
</dbReference>
<gene>
    <name evidence="3" type="ORF">LODBEIA_P00380</name>
    <name evidence="4" type="ORF">LODBEIA_P11300</name>
    <name evidence="5" type="ORF">LODBEIA_P12050</name>
    <name evidence="6" type="ORF">LODBEIA_P20820</name>
    <name evidence="7" type="ORF">LODBEIA_P31150</name>
    <name evidence="8" type="ORF">LODBEIA_P38900</name>
    <name evidence="9" type="ORF">LODBEIA_P47000</name>
    <name evidence="10" type="ORF">LODBEIA_P47750</name>
    <name evidence="11" type="ORF">LODBEIA_P57240</name>
</gene>
<dbReference type="PANTHER" id="PTHR12461:SF100">
    <property type="entry name" value="JMJC DOMAIN-CONTAINING PROTEIN 4"/>
    <property type="match status" value="1"/>
</dbReference>
<evidence type="ECO:0000313" key="12">
    <source>
        <dbReference type="Proteomes" id="UP001497383"/>
    </source>
</evidence>
<feature type="compositionally biased region" description="Acidic residues" evidence="1">
    <location>
        <begin position="130"/>
        <end position="154"/>
    </location>
</feature>
<dbReference type="Proteomes" id="UP001497383">
    <property type="component" value="Chromosome 6"/>
</dbReference>
<dbReference type="EMBL" id="OZ022406">
    <property type="protein sequence ID" value="CAK9437704.1"/>
    <property type="molecule type" value="Genomic_DNA"/>
</dbReference>
<evidence type="ECO:0000313" key="6">
    <source>
        <dbReference type="EMBL" id="CAK9437704.1"/>
    </source>
</evidence>
<dbReference type="EMBL" id="OZ022406">
    <property type="protein sequence ID" value="CAK9436683.1"/>
    <property type="molecule type" value="Genomic_DNA"/>
</dbReference>
<proteinExistence type="predicted"/>
<dbReference type="EMBL" id="OZ022411">
    <property type="protein sequence ID" value="CAK9441856.1"/>
    <property type="molecule type" value="Genomic_DNA"/>
</dbReference>
<dbReference type="SUPFAM" id="SSF51197">
    <property type="entry name" value="Clavaminate synthase-like"/>
    <property type="match status" value="1"/>
</dbReference>
<organism evidence="6 12">
    <name type="scientific">Lodderomyces beijingensis</name>
    <dbReference type="NCBI Taxonomy" id="1775926"/>
    <lineage>
        <taxon>Eukaryota</taxon>
        <taxon>Fungi</taxon>
        <taxon>Dikarya</taxon>
        <taxon>Ascomycota</taxon>
        <taxon>Saccharomycotina</taxon>
        <taxon>Pichiomycetes</taxon>
        <taxon>Debaryomycetaceae</taxon>
        <taxon>Candida/Lodderomyces clade</taxon>
        <taxon>Lodderomyces</taxon>
    </lineage>
</organism>
<name>A0ABP0ZI67_9ASCO</name>
<dbReference type="InterPro" id="IPR041667">
    <property type="entry name" value="Cupin_8"/>
</dbReference>
<dbReference type="PANTHER" id="PTHR12461">
    <property type="entry name" value="HYPOXIA-INDUCIBLE FACTOR 1 ALPHA INHIBITOR-RELATED"/>
    <property type="match status" value="1"/>
</dbReference>
<reference evidence="6 12" key="1">
    <citation type="submission" date="2024-03" db="EMBL/GenBank/DDBJ databases">
        <authorList>
            <person name="Brejova B."/>
        </authorList>
    </citation>
    <scope>NUCLEOTIDE SEQUENCE [LARGE SCALE GENOMIC DNA]</scope>
    <source>
        <strain evidence="6 12">CBS 14171</strain>
    </source>
</reference>
<dbReference type="InterPro" id="IPR003347">
    <property type="entry name" value="JmjC_dom"/>
</dbReference>
<dbReference type="Proteomes" id="UP001497383">
    <property type="component" value="Chromosome 5"/>
</dbReference>
<dbReference type="EMBL" id="OZ022405">
    <property type="protein sequence ID" value="CAK9435311.1"/>
    <property type="molecule type" value="Genomic_DNA"/>
</dbReference>
<sequence length="495" mass="56180">MSPAPRKKQKTGVNDYNGWAVPAGDVQVPTLDADDTTPKQFFDLYISSRKPVKLTSREGLVPLTKFKLDRLYETLQYGDEEDELQVERLHSGGFGSGQKRVKMKLSELMDKLKSGDGDYYLTTQYKESGDLEVDPVEQPDEEDEEDEEEEEEQEVDHFAETLSFDINNLRDDFDEGEDEEGGDTIAMDQDEAVERVSELYQRPLSNLAQSDILPLHPKIVPTLIPQQINLWMGKTQKSGNYKVDLTTPLTDLDKQIPSNGSSSGLHHDHADNLYILVQGRKRFTIFSPADAKKLYTWGNIARVYGNGVIDYKRDANAPEWMSIRDDGAIEEDVLRWQQGHNGDGQDELSVENTRVDSTHSLDGESLDPPSFSKIPPALLHLDEMDEATRQHVEAFASEHFPGVLQLNKMTVWLEQGEMLYLPAGWFHEVSSFGVEDNHAAGADVHIALNYWFIPPNKNEFEDPYRDDYWREDWQVTLQALGLLKSGGDEHEDAKD</sequence>
<dbReference type="EMBL" id="OZ022409">
    <property type="protein sequence ID" value="CAK9440721.1"/>
    <property type="molecule type" value="Genomic_DNA"/>
</dbReference>
<dbReference type="PROSITE" id="PS51184">
    <property type="entry name" value="JMJC"/>
    <property type="match status" value="1"/>
</dbReference>
<dbReference type="GeneID" id="92205234"/>
<dbReference type="Proteomes" id="UP001497383">
    <property type="component" value="Chromosome 4"/>
</dbReference>
<feature type="domain" description="JmjC" evidence="2">
    <location>
        <begin position="199"/>
        <end position="467"/>
    </location>
</feature>
<evidence type="ECO:0000259" key="2">
    <source>
        <dbReference type="PROSITE" id="PS51184"/>
    </source>
</evidence>
<keyword evidence="12" id="KW-1185">Reference proteome</keyword>
<dbReference type="Gene3D" id="2.60.120.650">
    <property type="entry name" value="Cupin"/>
    <property type="match status" value="1"/>
</dbReference>
<dbReference type="EMBL" id="OZ022408">
    <property type="protein sequence ID" value="CAK9439790.1"/>
    <property type="molecule type" value="Genomic_DNA"/>
</dbReference>
<evidence type="ECO:0000313" key="4">
    <source>
        <dbReference type="EMBL" id="CAK9436601.1"/>
    </source>
</evidence>
<feature type="region of interest" description="Disordered" evidence="1">
    <location>
        <begin position="124"/>
        <end position="155"/>
    </location>
</feature>
<dbReference type="Proteomes" id="UP001497383">
    <property type="component" value="Chromosome 7"/>
</dbReference>
<evidence type="ECO:0000313" key="3">
    <source>
        <dbReference type="EMBL" id="CAK9435311.1"/>
    </source>
</evidence>
<dbReference type="EMBL" id="OZ022410">
    <property type="protein sequence ID" value="CAK9440906.1"/>
    <property type="molecule type" value="Genomic_DNA"/>
</dbReference>
<evidence type="ECO:0000313" key="9">
    <source>
        <dbReference type="EMBL" id="CAK9440721.1"/>
    </source>
</evidence>
<protein>
    <recommendedName>
        <fullName evidence="2">JmjC domain-containing protein</fullName>
    </recommendedName>
</protein>